<feature type="domain" description="SLH" evidence="2">
    <location>
        <begin position="280"/>
        <end position="343"/>
    </location>
</feature>
<name>A0A9D1A793_9FIRM</name>
<sequence length="467" mass="50989">SAAEGSFLFKVNGENRWYLYWDYNDIHQFGVMETTNLDSGEWTSLGINKNMPSDNVRHGGSTPVTQKELEAILSKWNPNGEKLKISEVSALAESELTVTESKQLSELNLPKTVAVTLSNGMQATADITWESSDYQSGVNGSYTLTGKLSLSEAEKAKIPSANGGTVTVNDNNKTVSMTCVVRLTAVNKDALNKAIEEAKKLTESDYTAESWQPFAAALKKAEEISSNAGATAEQVTNALAELNNAFAGLTQITPPTPVIPVTPSKPAQLPFNPNAGSNMSKFPFTDVPSDSWYYSSVKAAWENGLINGTSPTTFRPDNTLTVAEAIKLAAALHQLESEGKVTLRNGQVNWYDTYVAYAVQEDIIEAKYQRYTVSQMNAPATRREFVHILHGALDEYDAINSIGENAIPDVKTGDTYAAEIYDFYRAGILTGSNAQGTFHPESSIKRSEVAAILIRMYDESMRLEKTL</sequence>
<proteinExistence type="predicted"/>
<dbReference type="Pfam" id="PF07532">
    <property type="entry name" value="Big_4"/>
    <property type="match status" value="1"/>
</dbReference>
<dbReference type="InterPro" id="IPR001119">
    <property type="entry name" value="SLH_dom"/>
</dbReference>
<dbReference type="InterPro" id="IPR011081">
    <property type="entry name" value="Big_4"/>
</dbReference>
<evidence type="ECO:0000256" key="1">
    <source>
        <dbReference type="ARBA" id="ARBA00022737"/>
    </source>
</evidence>
<feature type="non-terminal residue" evidence="3">
    <location>
        <position position="1"/>
    </location>
</feature>
<dbReference type="Gene3D" id="1.20.1270.90">
    <property type="entry name" value="AF1782-like"/>
    <property type="match status" value="1"/>
</dbReference>
<organism evidence="3 4">
    <name type="scientific">Candidatus Avoscillospira stercoripullorum</name>
    <dbReference type="NCBI Taxonomy" id="2840709"/>
    <lineage>
        <taxon>Bacteria</taxon>
        <taxon>Bacillati</taxon>
        <taxon>Bacillota</taxon>
        <taxon>Clostridia</taxon>
        <taxon>Eubacteriales</taxon>
        <taxon>Oscillospiraceae</taxon>
        <taxon>Oscillospiraceae incertae sedis</taxon>
        <taxon>Candidatus Avoscillospira</taxon>
    </lineage>
</organism>
<reference evidence="3" key="2">
    <citation type="journal article" date="2021" name="PeerJ">
        <title>Extensive microbial diversity within the chicken gut microbiome revealed by metagenomics and culture.</title>
        <authorList>
            <person name="Gilroy R."/>
            <person name="Ravi A."/>
            <person name="Getino M."/>
            <person name="Pursley I."/>
            <person name="Horton D.L."/>
            <person name="Alikhan N.F."/>
            <person name="Baker D."/>
            <person name="Gharbi K."/>
            <person name="Hall N."/>
            <person name="Watson M."/>
            <person name="Adriaenssens E.M."/>
            <person name="Foster-Nyarko E."/>
            <person name="Jarju S."/>
            <person name="Secka A."/>
            <person name="Antonio M."/>
            <person name="Oren A."/>
            <person name="Chaudhuri R.R."/>
            <person name="La Ragione R."/>
            <person name="Hildebrand F."/>
            <person name="Pallen M.J."/>
        </authorList>
    </citation>
    <scope>NUCLEOTIDE SEQUENCE</scope>
    <source>
        <strain evidence="3">ChiHjej9B8-7071</strain>
    </source>
</reference>
<comment type="caution">
    <text evidence="3">The sequence shown here is derived from an EMBL/GenBank/DDBJ whole genome shotgun (WGS) entry which is preliminary data.</text>
</comment>
<evidence type="ECO:0000259" key="2">
    <source>
        <dbReference type="PROSITE" id="PS51272"/>
    </source>
</evidence>
<dbReference type="PROSITE" id="PS51272">
    <property type="entry name" value="SLH"/>
    <property type="match status" value="2"/>
</dbReference>
<dbReference type="Proteomes" id="UP000824258">
    <property type="component" value="Unassembled WGS sequence"/>
</dbReference>
<accession>A0A9D1A793</accession>
<evidence type="ECO:0000313" key="3">
    <source>
        <dbReference type="EMBL" id="HIR09601.1"/>
    </source>
</evidence>
<gene>
    <name evidence="3" type="ORF">IAA70_04265</name>
</gene>
<evidence type="ECO:0000313" key="4">
    <source>
        <dbReference type="Proteomes" id="UP000824258"/>
    </source>
</evidence>
<dbReference type="AlphaFoldDB" id="A0A9D1A793"/>
<reference evidence="3" key="1">
    <citation type="submission" date="2020-10" db="EMBL/GenBank/DDBJ databases">
        <authorList>
            <person name="Gilroy R."/>
        </authorList>
    </citation>
    <scope>NUCLEOTIDE SEQUENCE</scope>
    <source>
        <strain evidence="3">ChiHjej9B8-7071</strain>
    </source>
</reference>
<dbReference type="EMBL" id="DVGD01000129">
    <property type="protein sequence ID" value="HIR09601.1"/>
    <property type="molecule type" value="Genomic_DNA"/>
</dbReference>
<keyword evidence="1" id="KW-0677">Repeat</keyword>
<feature type="domain" description="SLH" evidence="2">
    <location>
        <begin position="403"/>
        <end position="467"/>
    </location>
</feature>
<protein>
    <submittedName>
        <fullName evidence="3">S-layer homology domain-containing protein</fullName>
    </submittedName>
</protein>
<dbReference type="Pfam" id="PF07554">
    <property type="entry name" value="FIVAR"/>
    <property type="match status" value="1"/>
</dbReference>
<dbReference type="Pfam" id="PF00395">
    <property type="entry name" value="SLH"/>
    <property type="match status" value="2"/>
</dbReference>